<organism evidence="1 2">
    <name type="scientific">Brassica napus</name>
    <name type="common">Rape</name>
    <dbReference type="NCBI Taxonomy" id="3708"/>
    <lineage>
        <taxon>Eukaryota</taxon>
        <taxon>Viridiplantae</taxon>
        <taxon>Streptophyta</taxon>
        <taxon>Embryophyta</taxon>
        <taxon>Tracheophyta</taxon>
        <taxon>Spermatophyta</taxon>
        <taxon>Magnoliopsida</taxon>
        <taxon>eudicotyledons</taxon>
        <taxon>Gunneridae</taxon>
        <taxon>Pentapetalae</taxon>
        <taxon>rosids</taxon>
        <taxon>malvids</taxon>
        <taxon>Brassicales</taxon>
        <taxon>Brassicaceae</taxon>
        <taxon>Brassiceae</taxon>
        <taxon>Brassica</taxon>
    </lineage>
</organism>
<dbReference type="InterPro" id="IPR040442">
    <property type="entry name" value="Pyrv_kinase-like_dom_sf"/>
</dbReference>
<dbReference type="CDD" id="cd00377">
    <property type="entry name" value="ICL_PEPM"/>
    <property type="match status" value="1"/>
</dbReference>
<gene>
    <name evidence="1" type="ORF">HID58_022111</name>
</gene>
<dbReference type="Proteomes" id="UP000824890">
    <property type="component" value="Unassembled WGS sequence"/>
</dbReference>
<dbReference type="InterPro" id="IPR039556">
    <property type="entry name" value="ICL/PEPM"/>
</dbReference>
<dbReference type="PROSITE" id="PS00161">
    <property type="entry name" value="ISOCITRATE_LYASE"/>
    <property type="match status" value="1"/>
</dbReference>
<evidence type="ECO:0000313" key="1">
    <source>
        <dbReference type="EMBL" id="KAH0922093.1"/>
    </source>
</evidence>
<protein>
    <submittedName>
        <fullName evidence="1">Uncharacterized protein</fullName>
    </submittedName>
</protein>
<dbReference type="InterPro" id="IPR015813">
    <property type="entry name" value="Pyrv/PenolPyrv_kinase-like_dom"/>
</dbReference>
<dbReference type="PANTHER" id="PTHR42905:SF9">
    <property type="entry name" value="ISOCITRATE LYASE"/>
    <property type="match status" value="1"/>
</dbReference>
<dbReference type="InterPro" id="IPR018523">
    <property type="entry name" value="Isocitrate_lyase_ph_CS"/>
</dbReference>
<accession>A0ABQ8CYC2</accession>
<dbReference type="SUPFAM" id="SSF51621">
    <property type="entry name" value="Phosphoenolpyruvate/pyruvate domain"/>
    <property type="match status" value="1"/>
</dbReference>
<reference evidence="1 2" key="1">
    <citation type="submission" date="2021-05" db="EMBL/GenBank/DDBJ databases">
        <title>Genome Assembly of Synthetic Allotetraploid Brassica napus Reveals Homoeologous Exchanges between Subgenomes.</title>
        <authorList>
            <person name="Davis J.T."/>
        </authorList>
    </citation>
    <scope>NUCLEOTIDE SEQUENCE [LARGE SCALE GENOMIC DNA]</scope>
    <source>
        <strain evidence="2">cv. Da-Ae</strain>
        <tissue evidence="1">Seedling</tissue>
    </source>
</reference>
<dbReference type="Pfam" id="PF13714">
    <property type="entry name" value="PEP_mutase"/>
    <property type="match status" value="1"/>
</dbReference>
<evidence type="ECO:0000313" key="2">
    <source>
        <dbReference type="Proteomes" id="UP000824890"/>
    </source>
</evidence>
<proteinExistence type="predicted"/>
<dbReference type="PANTHER" id="PTHR42905">
    <property type="entry name" value="PHOSPHOENOLPYRUVATE CARBOXYLASE"/>
    <property type="match status" value="1"/>
</dbReference>
<comment type="caution">
    <text evidence="1">The sequence shown here is derived from an EMBL/GenBank/DDBJ whole genome shotgun (WGS) entry which is preliminary data.</text>
</comment>
<keyword evidence="2" id="KW-1185">Reference proteome</keyword>
<name>A0ABQ8CYC2_BRANA</name>
<dbReference type="Gene3D" id="3.20.20.60">
    <property type="entry name" value="Phosphoenolpyruvate-binding domains"/>
    <property type="match status" value="1"/>
</dbReference>
<sequence>MSMLMAAKSTKLCYSNPSISSRTKQNPRAVRYAYPTVRMQSRVHRLIEEQGAVLIPGVYDALSAAIVQQTGFSAALISGYALSASILGKPDFGLITPPEMAAAARSVCSAAPGIPILADAGNCYLKCLYMRSYTGGGNALNVQRTVKDLIAAGAAGCFLEDQAWPKRCGHMRGKEVLVSLSSFAPNKTQRVQMVIPAEEHAAKIASARDAIGDSDFFLIARTDARALSAKTGLSDAIDRANLYMEAGADASFVEAPRDDDELKEIGKRTKGYRLCNMLEGGRTPLHTPDELKEMGFHLIAHPLTSLYASTRALVDVLKILKEKGTTKDHLEKMITFEEFNRLVNLGEWYELETKYSNLRNALGTNN</sequence>
<dbReference type="EMBL" id="JAGKQM010000006">
    <property type="protein sequence ID" value="KAH0922093.1"/>
    <property type="molecule type" value="Genomic_DNA"/>
</dbReference>